<dbReference type="OrthoDB" id="9771883at2"/>
<dbReference type="Proteomes" id="UP000000379">
    <property type="component" value="Chromosome"/>
</dbReference>
<dbReference type="PROSITE" id="PS00166">
    <property type="entry name" value="ENOYL_COA_HYDRATASE"/>
    <property type="match status" value="1"/>
</dbReference>
<keyword evidence="5" id="KW-0276">Fatty acid metabolism</keyword>
<dbReference type="GO" id="GO:0006635">
    <property type="term" value="P:fatty acid beta-oxidation"/>
    <property type="evidence" value="ECO:0007669"/>
    <property type="project" value="UniProtKB-UniPathway"/>
</dbReference>
<reference evidence="17" key="1">
    <citation type="submission" date="2010-05" db="EMBL/GenBank/DDBJ databases">
        <title>The complete genome of Truepera radiovictris DSM 17093.</title>
        <authorList>
            <consortium name="US DOE Joint Genome Institute (JGI-PGF)"/>
            <person name="Lucas S."/>
            <person name="Copeland A."/>
            <person name="Lapidus A."/>
            <person name="Glavina del Rio T."/>
            <person name="Dalin E."/>
            <person name="Tice H."/>
            <person name="Bruce D."/>
            <person name="Goodwin L."/>
            <person name="Pitluck S."/>
            <person name="Kyrpides N."/>
            <person name="Mavromatis K."/>
            <person name="Ovchinnikova G."/>
            <person name="Munk A.C."/>
            <person name="Detter J.C."/>
            <person name="Han C."/>
            <person name="Tapia R."/>
            <person name="Land M."/>
            <person name="Hauser L."/>
            <person name="Markowitz V."/>
            <person name="Cheng J.-F."/>
            <person name="Hugenholtz P."/>
            <person name="Woyke T."/>
            <person name="Wu D."/>
            <person name="Tindall B."/>
            <person name="Pomrenke H.G."/>
            <person name="Brambilla E."/>
            <person name="Klenk H.-P."/>
            <person name="Eisen J.A."/>
        </authorList>
    </citation>
    <scope>NUCLEOTIDE SEQUENCE [LARGE SCALE GENOMIC DNA]</scope>
    <source>
        <strain evidence="17">DSM 17093 / CIP 108686 / LMG 22925 / RQ-24</strain>
    </source>
</reference>
<dbReference type="PANTHER" id="PTHR43612:SF3">
    <property type="entry name" value="TRIFUNCTIONAL ENZYME SUBUNIT ALPHA, MITOCHONDRIAL"/>
    <property type="match status" value="1"/>
</dbReference>
<dbReference type="GO" id="GO:0016509">
    <property type="term" value="F:long-chain (3S)-3-hydroxyacyl-CoA dehydrogenase (NAD+) activity"/>
    <property type="evidence" value="ECO:0007669"/>
    <property type="project" value="TreeGrafter"/>
</dbReference>
<keyword evidence="17" id="KW-1185">Reference proteome</keyword>
<feature type="domain" description="3-hydroxyacyl-CoA dehydrogenase NAD binding" evidence="15">
    <location>
        <begin position="319"/>
        <end position="496"/>
    </location>
</feature>
<dbReference type="RefSeq" id="WP_013179203.1">
    <property type="nucleotide sequence ID" value="NC_014221.1"/>
</dbReference>
<evidence type="ECO:0000256" key="11">
    <source>
        <dbReference type="ARBA" id="ARBA00023268"/>
    </source>
</evidence>
<evidence type="ECO:0000256" key="1">
    <source>
        <dbReference type="ARBA" id="ARBA00005005"/>
    </source>
</evidence>
<dbReference type="SUPFAM" id="SSF51735">
    <property type="entry name" value="NAD(P)-binding Rossmann-fold domains"/>
    <property type="match status" value="1"/>
</dbReference>
<comment type="similarity">
    <text evidence="2">In the central section; belongs to the 3-hydroxyacyl-CoA dehydrogenase family.</text>
</comment>
<dbReference type="SUPFAM" id="SSF52096">
    <property type="entry name" value="ClpP/crotonase"/>
    <property type="match status" value="1"/>
</dbReference>
<feature type="domain" description="3-hydroxyacyl-CoA dehydrogenase C-terminal" evidence="14">
    <location>
        <begin position="499"/>
        <end position="593"/>
    </location>
</feature>
<comment type="catalytic activity">
    <reaction evidence="12">
        <text>a (3S)-3-hydroxyacyl-CoA + NAD(+) = a 3-oxoacyl-CoA + NADH + H(+)</text>
        <dbReference type="Rhea" id="RHEA:22432"/>
        <dbReference type="ChEBI" id="CHEBI:15378"/>
        <dbReference type="ChEBI" id="CHEBI:57318"/>
        <dbReference type="ChEBI" id="CHEBI:57540"/>
        <dbReference type="ChEBI" id="CHEBI:57945"/>
        <dbReference type="ChEBI" id="CHEBI:90726"/>
        <dbReference type="EC" id="1.1.1.35"/>
    </reaction>
</comment>
<dbReference type="GO" id="GO:0070403">
    <property type="term" value="F:NAD+ binding"/>
    <property type="evidence" value="ECO:0007669"/>
    <property type="project" value="InterPro"/>
</dbReference>
<evidence type="ECO:0000259" key="14">
    <source>
        <dbReference type="Pfam" id="PF00725"/>
    </source>
</evidence>
<dbReference type="FunFam" id="3.90.226.10:FF:000011">
    <property type="entry name" value="Fatty acid oxidation complex subunit alpha"/>
    <property type="match status" value="1"/>
</dbReference>
<dbReference type="AlphaFoldDB" id="D7CV16"/>
<dbReference type="InterPro" id="IPR029045">
    <property type="entry name" value="ClpP/crotonase-like_dom_sf"/>
</dbReference>
<keyword evidence="9" id="KW-0443">Lipid metabolism</keyword>
<dbReference type="InterPro" id="IPR036291">
    <property type="entry name" value="NAD(P)-bd_dom_sf"/>
</dbReference>
<reference evidence="16 17" key="2">
    <citation type="journal article" date="2011" name="Stand. Genomic Sci.">
        <title>Complete genome sequence of Truepera radiovictrix type strain (RQ-24).</title>
        <authorList>
            <person name="Ivanova N."/>
            <person name="Rohde C."/>
            <person name="Munk C."/>
            <person name="Nolan M."/>
            <person name="Lucas S."/>
            <person name="Del Rio T.G."/>
            <person name="Tice H."/>
            <person name="Deshpande S."/>
            <person name="Cheng J.F."/>
            <person name="Tapia R."/>
            <person name="Han C."/>
            <person name="Goodwin L."/>
            <person name="Pitluck S."/>
            <person name="Liolios K."/>
            <person name="Mavromatis K."/>
            <person name="Mikhailova N."/>
            <person name="Pati A."/>
            <person name="Chen A."/>
            <person name="Palaniappan K."/>
            <person name="Land M."/>
            <person name="Hauser L."/>
            <person name="Chang Y.J."/>
            <person name="Jeffries C.D."/>
            <person name="Brambilla E."/>
            <person name="Rohde M."/>
            <person name="Goker M."/>
            <person name="Tindall B.J."/>
            <person name="Woyke T."/>
            <person name="Bristow J."/>
            <person name="Eisen J.A."/>
            <person name="Markowitz V."/>
            <person name="Hugenholtz P."/>
            <person name="Kyrpides N.C."/>
            <person name="Klenk H.P."/>
            <person name="Lapidus A."/>
        </authorList>
    </citation>
    <scope>NUCLEOTIDE SEQUENCE [LARGE SCALE GENOMIC DNA]</scope>
    <source>
        <strain evidence="17">DSM 17093 / CIP 108686 / LMG 22925 / RQ-24</strain>
    </source>
</reference>
<evidence type="ECO:0000256" key="4">
    <source>
        <dbReference type="ARBA" id="ARBA00012076"/>
    </source>
</evidence>
<evidence type="ECO:0000256" key="5">
    <source>
        <dbReference type="ARBA" id="ARBA00022832"/>
    </source>
</evidence>
<dbReference type="FunFam" id="3.40.50.720:FF:000009">
    <property type="entry name" value="Fatty oxidation complex, alpha subunit"/>
    <property type="match status" value="1"/>
</dbReference>
<dbReference type="PANTHER" id="PTHR43612">
    <property type="entry name" value="TRIFUNCTIONAL ENZYME SUBUNIT ALPHA"/>
    <property type="match status" value="1"/>
</dbReference>
<dbReference type="InterPro" id="IPR006176">
    <property type="entry name" value="3-OHacyl-CoA_DH_NAD-bd"/>
</dbReference>
<dbReference type="Pfam" id="PF00725">
    <property type="entry name" value="3HCDH"/>
    <property type="match status" value="1"/>
</dbReference>
<dbReference type="InterPro" id="IPR018376">
    <property type="entry name" value="Enoyl-CoA_hyd/isom_CS"/>
</dbReference>
<gene>
    <name evidence="16" type="ordered locus">Trad_2740</name>
</gene>
<evidence type="ECO:0000256" key="9">
    <source>
        <dbReference type="ARBA" id="ARBA00023098"/>
    </source>
</evidence>
<evidence type="ECO:0000256" key="8">
    <source>
        <dbReference type="ARBA" id="ARBA00023027"/>
    </source>
</evidence>
<dbReference type="InterPro" id="IPR050136">
    <property type="entry name" value="FA_oxidation_alpha_subunit"/>
</dbReference>
<accession>D7CV16</accession>
<dbReference type="Pfam" id="PF00378">
    <property type="entry name" value="ECH_1"/>
    <property type="match status" value="1"/>
</dbReference>
<dbReference type="Gene3D" id="3.90.226.10">
    <property type="entry name" value="2-enoyl-CoA Hydratase, Chain A, domain 1"/>
    <property type="match status" value="1"/>
</dbReference>
<evidence type="ECO:0000256" key="10">
    <source>
        <dbReference type="ARBA" id="ARBA00023239"/>
    </source>
</evidence>
<keyword evidence="10" id="KW-0456">Lyase</keyword>
<evidence type="ECO:0000256" key="13">
    <source>
        <dbReference type="RuleBase" id="RU003707"/>
    </source>
</evidence>
<dbReference type="SUPFAM" id="SSF48179">
    <property type="entry name" value="6-phosphogluconate dehydrogenase C-terminal domain-like"/>
    <property type="match status" value="2"/>
</dbReference>
<evidence type="ECO:0000256" key="2">
    <source>
        <dbReference type="ARBA" id="ARBA00007005"/>
    </source>
</evidence>
<evidence type="ECO:0000256" key="6">
    <source>
        <dbReference type="ARBA" id="ARBA00022963"/>
    </source>
</evidence>
<dbReference type="eggNOG" id="COG1250">
    <property type="taxonomic scope" value="Bacteria"/>
</dbReference>
<dbReference type="eggNOG" id="COG1024">
    <property type="taxonomic scope" value="Bacteria"/>
</dbReference>
<dbReference type="KEGG" id="tra:Trad_2740"/>
<protein>
    <recommendedName>
        <fullName evidence="4">enoyl-CoA hydratase</fullName>
        <ecNumber evidence="4">4.2.1.17</ecNumber>
    </recommendedName>
</protein>
<evidence type="ECO:0000313" key="17">
    <source>
        <dbReference type="Proteomes" id="UP000000379"/>
    </source>
</evidence>
<dbReference type="HOGENOM" id="CLU_009834_16_1_0"/>
<evidence type="ECO:0000313" key="16">
    <source>
        <dbReference type="EMBL" id="ADI15843.1"/>
    </source>
</evidence>
<dbReference type="InterPro" id="IPR006108">
    <property type="entry name" value="3HC_DH_C"/>
</dbReference>
<dbReference type="InterPro" id="IPR001753">
    <property type="entry name" value="Enoyl-CoA_hydra/iso"/>
</dbReference>
<keyword evidence="6" id="KW-0442">Lipid degradation</keyword>
<comment type="pathway">
    <text evidence="1">Lipid metabolism; fatty acid beta-oxidation.</text>
</comment>
<evidence type="ECO:0000256" key="3">
    <source>
        <dbReference type="ARBA" id="ARBA00008750"/>
    </source>
</evidence>
<keyword evidence="11" id="KW-0511">Multifunctional enzyme</keyword>
<dbReference type="Gene3D" id="1.10.1040.50">
    <property type="match status" value="1"/>
</dbReference>
<dbReference type="GO" id="GO:0004300">
    <property type="term" value="F:enoyl-CoA hydratase activity"/>
    <property type="evidence" value="ECO:0007669"/>
    <property type="project" value="UniProtKB-EC"/>
</dbReference>
<evidence type="ECO:0000256" key="12">
    <source>
        <dbReference type="ARBA" id="ARBA00049556"/>
    </source>
</evidence>
<comment type="similarity">
    <text evidence="13">Belongs to the enoyl-CoA hydratase/isomerase family.</text>
</comment>
<dbReference type="Gene3D" id="3.40.50.720">
    <property type="entry name" value="NAD(P)-binding Rossmann-like Domain"/>
    <property type="match status" value="1"/>
</dbReference>
<name>D7CV16_TRURR</name>
<dbReference type="STRING" id="649638.Trad_2740"/>
<keyword evidence="7" id="KW-0560">Oxidoreductase</keyword>
<dbReference type="UniPathway" id="UPA00659"/>
<dbReference type="InterPro" id="IPR008927">
    <property type="entry name" value="6-PGluconate_DH-like_C_sf"/>
</dbReference>
<keyword evidence="8" id="KW-0520">NAD</keyword>
<comment type="similarity">
    <text evidence="3">In the N-terminal section; belongs to the enoyl-CoA hydratase/isomerase family.</text>
</comment>
<sequence length="718" mass="77838">MELRFFRLDRDDDVAVIVFDQPDSRVNTLSQEAMREFATVLDELERDEALRGAVLCSGKRDSFVVGADIKAFRTFESPEQVTALIHEGHALFNRLDALNKPVVAAVHGAAVGGGLELILACHYRVASQHPKTKFALPEVTLGLLPGLGGTQRLPRLVGVEQALDMALTGRSVYAKPALKMGLVDALSHPQGLVAAAKAAVRGLVAGEVTARKAGGGAQGGLKGLRSALLERTPLNRLIYRQALEGVQKKTRGNLPAPVKIIETIRIGQEQGMQAGLEAEARNFAELVFSPESKALVHLFFAKNAAEKNPYAEAARAVRTVGILGAGLMGSGIAQVSAEAGHQVILKDRNLSVAVKGKGSVWKELDKRVGKGRSAFERDVIDARITAVEDYAAFKRADLVIEAVLEDVELKRSVLKEVEAVAQEELIFATNTSSIPIREIAAASRRPEQVIGMHYFSPVPKLPLLEIIKTDATPDWVLGTALQVGLEQGKTPIVVGDAPGFYTTRILALYMNEALVLLDEGARVQDIDRAIKDFGFPVGPITLLDEVGIDVGAKINGVLKAPFAERGIALAEGGEALMNAGFLGRKNRKGFYDYSSGKKGEKAVNEEVYRFFSAPRKEVARERIQERLPLIMMNEAFRCLEEGVLSSPRDGDLGAVFGLGFPPFLGGPFWYADRLGPRTVLERLEKLERDHGPRFKPAELLREHAAADRPFYADAASEG</sequence>
<dbReference type="EMBL" id="CP002049">
    <property type="protein sequence ID" value="ADI15843.1"/>
    <property type="molecule type" value="Genomic_DNA"/>
</dbReference>
<dbReference type="Pfam" id="PF02737">
    <property type="entry name" value="3HCDH_N"/>
    <property type="match status" value="1"/>
</dbReference>
<evidence type="ECO:0000256" key="7">
    <source>
        <dbReference type="ARBA" id="ARBA00023002"/>
    </source>
</evidence>
<organism evidence="16 17">
    <name type="scientific">Truepera radiovictrix (strain DSM 17093 / CIP 108686 / LMG 22925 / RQ-24)</name>
    <dbReference type="NCBI Taxonomy" id="649638"/>
    <lineage>
        <taxon>Bacteria</taxon>
        <taxon>Thermotogati</taxon>
        <taxon>Deinococcota</taxon>
        <taxon>Deinococci</taxon>
        <taxon>Trueperales</taxon>
        <taxon>Trueperaceae</taxon>
        <taxon>Truepera</taxon>
    </lineage>
</organism>
<evidence type="ECO:0000259" key="15">
    <source>
        <dbReference type="Pfam" id="PF02737"/>
    </source>
</evidence>
<dbReference type="EC" id="4.2.1.17" evidence="4"/>
<dbReference type="CDD" id="cd06558">
    <property type="entry name" value="crotonase-like"/>
    <property type="match status" value="1"/>
</dbReference>
<proteinExistence type="inferred from homology"/>